<protein>
    <submittedName>
        <fullName evidence="8">RagB/SusD family nutrient uptake outer membrane protein</fullName>
    </submittedName>
</protein>
<feature type="domain" description="RagB/SusD" evidence="6">
    <location>
        <begin position="350"/>
        <end position="495"/>
    </location>
</feature>
<evidence type="ECO:0000259" key="6">
    <source>
        <dbReference type="Pfam" id="PF07980"/>
    </source>
</evidence>
<dbReference type="InterPro" id="IPR033985">
    <property type="entry name" value="SusD-like_N"/>
</dbReference>
<evidence type="ECO:0000313" key="8">
    <source>
        <dbReference type="EMBL" id="NER13871.1"/>
    </source>
</evidence>
<evidence type="ECO:0000313" key="9">
    <source>
        <dbReference type="Proteomes" id="UP000468581"/>
    </source>
</evidence>
<keyword evidence="4" id="KW-0472">Membrane</keyword>
<organism evidence="8 9">
    <name type="scientific">Leptobacterium flavescens</name>
    <dbReference type="NCBI Taxonomy" id="472055"/>
    <lineage>
        <taxon>Bacteria</taxon>
        <taxon>Pseudomonadati</taxon>
        <taxon>Bacteroidota</taxon>
        <taxon>Flavobacteriia</taxon>
        <taxon>Flavobacteriales</taxon>
        <taxon>Flavobacteriaceae</taxon>
        <taxon>Leptobacterium</taxon>
    </lineage>
</organism>
<name>A0A6P0UKH5_9FLAO</name>
<evidence type="ECO:0000256" key="3">
    <source>
        <dbReference type="ARBA" id="ARBA00022729"/>
    </source>
</evidence>
<keyword evidence="3" id="KW-0732">Signal</keyword>
<dbReference type="InterPro" id="IPR011990">
    <property type="entry name" value="TPR-like_helical_dom_sf"/>
</dbReference>
<evidence type="ECO:0000256" key="2">
    <source>
        <dbReference type="ARBA" id="ARBA00006275"/>
    </source>
</evidence>
<dbReference type="AlphaFoldDB" id="A0A6P0UKH5"/>
<keyword evidence="5" id="KW-0998">Cell outer membrane</keyword>
<evidence type="ECO:0000256" key="1">
    <source>
        <dbReference type="ARBA" id="ARBA00004442"/>
    </source>
</evidence>
<dbReference type="Gene3D" id="1.25.40.390">
    <property type="match status" value="1"/>
</dbReference>
<dbReference type="RefSeq" id="WP_163607072.1">
    <property type="nucleotide sequence ID" value="NZ_JAABOO010000002.1"/>
</dbReference>
<gene>
    <name evidence="8" type="ORF">GWK08_10500</name>
</gene>
<evidence type="ECO:0000256" key="5">
    <source>
        <dbReference type="ARBA" id="ARBA00023237"/>
    </source>
</evidence>
<dbReference type="GO" id="GO:0009279">
    <property type="term" value="C:cell outer membrane"/>
    <property type="evidence" value="ECO:0007669"/>
    <property type="project" value="UniProtKB-SubCell"/>
</dbReference>
<dbReference type="EMBL" id="JAABOO010000002">
    <property type="protein sequence ID" value="NER13871.1"/>
    <property type="molecule type" value="Genomic_DNA"/>
</dbReference>
<proteinExistence type="inferred from homology"/>
<evidence type="ECO:0000256" key="4">
    <source>
        <dbReference type="ARBA" id="ARBA00023136"/>
    </source>
</evidence>
<sequence length="496" mass="55351">MKNYKIVILIFAVTTSMLFNSCSDDFLDRFPTDQISAEDAVATTGNLRLVLNGIHRSLYIRYGAQGRTGIGSLMIQNEVLGEDFVMNARANGWFINAYQWNDHTNALDADDLFPYRTYYRIARNANTIINGVAVADGPDDEKNELRGQALIYRAWVHFQLVQLYGMRYDAAGNNTQLGVPIVLTTDFEPIARSTVEEVYQRINDDLDEAIVLLDGSGQGDVPDLDLSVAQGLKARVSLVQGNWAVAAQFAALARSGYTLADFDTYFNSFSDSGNGEWMWGSRVQEDQSDRFGNFGAWVSRNFSSSNIRGNPKSINSLLHATIPVTDVRSQLFDPTGDHLNLPPGVEISSRHQRFPYTNQKFIAAGTGDSRMDTPYMRAPEMYLIEAEARARMNDDAGAAAVLFELGSVRDPAYVLSVNTGQALIDEILLQRRWELWGEGFRFYDLKRLNLPLNRNGANHPANVAVIFDVPAGDPRWQWLIPQSALDANPLLEQNPL</sequence>
<accession>A0A6P0UKH5</accession>
<keyword evidence="9" id="KW-1185">Reference proteome</keyword>
<evidence type="ECO:0000259" key="7">
    <source>
        <dbReference type="Pfam" id="PF14322"/>
    </source>
</evidence>
<dbReference type="Pfam" id="PF07980">
    <property type="entry name" value="SusD_RagB"/>
    <property type="match status" value="1"/>
</dbReference>
<reference evidence="8 9" key="1">
    <citation type="submission" date="2020-01" db="EMBL/GenBank/DDBJ databases">
        <title>Leptobacterium flavescens.</title>
        <authorList>
            <person name="Wang G."/>
        </authorList>
    </citation>
    <scope>NUCLEOTIDE SEQUENCE [LARGE SCALE GENOMIC DNA]</scope>
    <source>
        <strain evidence="8 9">KCTC 22160</strain>
    </source>
</reference>
<dbReference type="InterPro" id="IPR012944">
    <property type="entry name" value="SusD_RagB_dom"/>
</dbReference>
<dbReference type="Proteomes" id="UP000468581">
    <property type="component" value="Unassembled WGS sequence"/>
</dbReference>
<dbReference type="SUPFAM" id="SSF48452">
    <property type="entry name" value="TPR-like"/>
    <property type="match status" value="1"/>
</dbReference>
<feature type="domain" description="SusD-like N-terminal" evidence="7">
    <location>
        <begin position="82"/>
        <end position="213"/>
    </location>
</feature>
<comment type="subcellular location">
    <subcellularLocation>
        <location evidence="1">Cell outer membrane</location>
    </subcellularLocation>
</comment>
<dbReference type="Pfam" id="PF14322">
    <property type="entry name" value="SusD-like_3"/>
    <property type="match status" value="1"/>
</dbReference>
<comment type="caution">
    <text evidence="8">The sequence shown here is derived from an EMBL/GenBank/DDBJ whole genome shotgun (WGS) entry which is preliminary data.</text>
</comment>
<comment type="similarity">
    <text evidence="2">Belongs to the SusD family.</text>
</comment>